<evidence type="ECO:0000313" key="2">
    <source>
        <dbReference type="Proteomes" id="UP000297703"/>
    </source>
</evidence>
<protein>
    <submittedName>
        <fullName evidence="1">CD97 antigen</fullName>
    </submittedName>
</protein>
<dbReference type="AlphaFoldDB" id="A0A4D9DS41"/>
<reference evidence="1 2" key="1">
    <citation type="submission" date="2019-04" db="EMBL/GenBank/DDBJ databases">
        <title>Draft genome of the big-headed turtle Platysternon megacephalum.</title>
        <authorList>
            <person name="Gong S."/>
        </authorList>
    </citation>
    <scope>NUCLEOTIDE SEQUENCE [LARGE SCALE GENOMIC DNA]</scope>
    <source>
        <strain evidence="1">DO16091913</strain>
        <tissue evidence="1">Muscle</tissue>
    </source>
</reference>
<evidence type="ECO:0000313" key="1">
    <source>
        <dbReference type="EMBL" id="TFJ99744.1"/>
    </source>
</evidence>
<reference evidence="1 2" key="2">
    <citation type="submission" date="2019-04" db="EMBL/GenBank/DDBJ databases">
        <title>The genome sequence of big-headed turtle.</title>
        <authorList>
            <person name="Gong S."/>
        </authorList>
    </citation>
    <scope>NUCLEOTIDE SEQUENCE [LARGE SCALE GENOMIC DNA]</scope>
    <source>
        <strain evidence="1">DO16091913</strain>
        <tissue evidence="1">Muscle</tissue>
    </source>
</reference>
<gene>
    <name evidence="1" type="ORF">DR999_PMT18185</name>
</gene>
<keyword evidence="2" id="KW-1185">Reference proteome</keyword>
<dbReference type="EMBL" id="QXTE01000308">
    <property type="protein sequence ID" value="TFJ99744.1"/>
    <property type="molecule type" value="Genomic_DNA"/>
</dbReference>
<organism evidence="1 2">
    <name type="scientific">Platysternon megacephalum</name>
    <name type="common">big-headed turtle</name>
    <dbReference type="NCBI Taxonomy" id="55544"/>
    <lineage>
        <taxon>Eukaryota</taxon>
        <taxon>Metazoa</taxon>
        <taxon>Chordata</taxon>
        <taxon>Craniata</taxon>
        <taxon>Vertebrata</taxon>
        <taxon>Euteleostomi</taxon>
        <taxon>Archelosauria</taxon>
        <taxon>Testudinata</taxon>
        <taxon>Testudines</taxon>
        <taxon>Cryptodira</taxon>
        <taxon>Durocryptodira</taxon>
        <taxon>Testudinoidea</taxon>
        <taxon>Platysternidae</taxon>
        <taxon>Platysternon</taxon>
    </lineage>
</organism>
<dbReference type="Proteomes" id="UP000297703">
    <property type="component" value="Unassembled WGS sequence"/>
</dbReference>
<proteinExistence type="predicted"/>
<accession>A0A4D9DS41</accession>
<sequence length="141" mass="15459">MGNLSYLFSVDPDHVKCTQQNQSRCWLAEFTSSVVLKINLWVHNYAGLEPGATEVNGSSAIDFNRHRTTATFSGAAVGVCTKLKGTLHKHRPLCMYAEAHLCVLKRLSAGAKHLGAQFFADMCSCKCVALNFQRDGPKALK</sequence>
<name>A0A4D9DS41_9SAUR</name>
<comment type="caution">
    <text evidence="1">The sequence shown here is derived from an EMBL/GenBank/DDBJ whole genome shotgun (WGS) entry which is preliminary data.</text>
</comment>